<dbReference type="EMBL" id="AP025591">
    <property type="protein sequence ID" value="BDG01380.1"/>
    <property type="molecule type" value="Genomic_DNA"/>
</dbReference>
<dbReference type="SUPFAM" id="SSF159127">
    <property type="entry name" value="HupF/HypC-like"/>
    <property type="match status" value="1"/>
</dbReference>
<accession>A0ABM7WPI1</accession>
<evidence type="ECO:0000256" key="1">
    <source>
        <dbReference type="ARBA" id="ARBA00006018"/>
    </source>
</evidence>
<dbReference type="Proteomes" id="UP001162891">
    <property type="component" value="Chromosome"/>
</dbReference>
<dbReference type="RefSeq" id="WP_248357861.1">
    <property type="nucleotide sequence ID" value="NZ_AP025591.1"/>
</dbReference>
<keyword evidence="3" id="KW-1185">Reference proteome</keyword>
<dbReference type="Gene3D" id="2.30.30.140">
    <property type="match status" value="1"/>
</dbReference>
<reference evidence="3" key="1">
    <citation type="journal article" date="2022" name="Int. J. Syst. Evol. Microbiol.">
        <title>Anaeromyxobacter oryzae sp. nov., Anaeromyxobacter diazotrophicus sp. nov. and Anaeromyxobacter paludicola sp. nov., isolated from paddy soils.</title>
        <authorList>
            <person name="Itoh H."/>
            <person name="Xu Z."/>
            <person name="Mise K."/>
            <person name="Masuda Y."/>
            <person name="Ushijima N."/>
            <person name="Hayakawa C."/>
            <person name="Shiratori Y."/>
            <person name="Senoo K."/>
        </authorList>
    </citation>
    <scope>NUCLEOTIDE SEQUENCE [LARGE SCALE GENOMIC DNA]</scope>
    <source>
        <strain evidence="3">Red232</strain>
    </source>
</reference>
<gene>
    <name evidence="2" type="ORF">AMOR_03760</name>
</gene>
<sequence>MCLAIPGEVVSVRRDEGVRMADVRFAGISREVCLECLPDADVGDFVLVHVGFAISKVDREEALRAYRALDVMGHTAELTADRPGPEPGS</sequence>
<comment type="similarity">
    <text evidence="1">Belongs to the HupF/HypC family.</text>
</comment>
<protein>
    <submittedName>
        <fullName evidence="2">Hydrogenase assembly protein HypC</fullName>
    </submittedName>
</protein>
<organism evidence="2 3">
    <name type="scientific">Anaeromyxobacter oryzae</name>
    <dbReference type="NCBI Taxonomy" id="2918170"/>
    <lineage>
        <taxon>Bacteria</taxon>
        <taxon>Pseudomonadati</taxon>
        <taxon>Myxococcota</taxon>
        <taxon>Myxococcia</taxon>
        <taxon>Myxococcales</taxon>
        <taxon>Cystobacterineae</taxon>
        <taxon>Anaeromyxobacteraceae</taxon>
        <taxon>Anaeromyxobacter</taxon>
    </lineage>
</organism>
<evidence type="ECO:0000313" key="3">
    <source>
        <dbReference type="Proteomes" id="UP001162891"/>
    </source>
</evidence>
<dbReference type="PRINTS" id="PR00445">
    <property type="entry name" value="HUPFHYPC"/>
</dbReference>
<dbReference type="InterPro" id="IPR001109">
    <property type="entry name" value="Hydrogenase_HupF/HypC"/>
</dbReference>
<dbReference type="PANTHER" id="PTHR35177:SF2">
    <property type="entry name" value="HYDROGENASE MATURATION FACTOR HYBG"/>
    <property type="match status" value="1"/>
</dbReference>
<proteinExistence type="inferred from homology"/>
<dbReference type="Pfam" id="PF01455">
    <property type="entry name" value="HupF_HypC"/>
    <property type="match status" value="1"/>
</dbReference>
<name>A0ABM7WPI1_9BACT</name>
<dbReference type="NCBIfam" id="TIGR00074">
    <property type="entry name" value="hypC_hupF"/>
    <property type="match status" value="1"/>
</dbReference>
<evidence type="ECO:0000313" key="2">
    <source>
        <dbReference type="EMBL" id="BDG01380.1"/>
    </source>
</evidence>
<dbReference type="PANTHER" id="PTHR35177">
    <property type="entry name" value="HYDROGENASE MATURATION FACTOR HYBG"/>
    <property type="match status" value="1"/>
</dbReference>